<dbReference type="Proteomes" id="UP000697710">
    <property type="component" value="Unassembled WGS sequence"/>
</dbReference>
<dbReference type="AlphaFoldDB" id="A0A956RRG3"/>
<evidence type="ECO:0000259" key="2">
    <source>
        <dbReference type="SMART" id="SM00244"/>
    </source>
</evidence>
<keyword evidence="1" id="KW-0472">Membrane</keyword>
<sequence>MVLLLFFGSLAFIIWNGTTIKDGLLVIPGIFGLLLAVFLTAGFCVVNPNQAAVLVLFGNYRGSIKQNGFWWTNPLLKRSKISLRARTLNSEKLKVNDARGNPIEIGAVVVWQVRETAQASFDVDDYGHFVSTQSETAVRKLASSYPYDGPDTGPGDGPEDIMSLRGATDEINHHLQEELGQRLSRAGVEVIEARLSHLAYAPEIAGAMLQRQQAEAVVAARYKIVEGAVGMVQDALGLLKEGSVVELDDERRAAMVSNLMVVLCGDHSTSPVVNVGTLYN</sequence>
<reference evidence="3" key="1">
    <citation type="submission" date="2020-04" db="EMBL/GenBank/DDBJ databases">
        <authorList>
            <person name="Zhang T."/>
        </authorList>
    </citation>
    <scope>NUCLEOTIDE SEQUENCE</scope>
    <source>
        <strain evidence="3">HKST-UBA01</strain>
    </source>
</reference>
<evidence type="ECO:0000313" key="3">
    <source>
        <dbReference type="EMBL" id="MCA9730318.1"/>
    </source>
</evidence>
<feature type="domain" description="Band 7" evidence="2">
    <location>
        <begin position="41"/>
        <end position="212"/>
    </location>
</feature>
<accession>A0A956RRG3</accession>
<dbReference type="SMART" id="SM00244">
    <property type="entry name" value="PHB"/>
    <property type="match status" value="1"/>
</dbReference>
<organism evidence="3 4">
    <name type="scientific">Eiseniibacteriota bacterium</name>
    <dbReference type="NCBI Taxonomy" id="2212470"/>
    <lineage>
        <taxon>Bacteria</taxon>
        <taxon>Candidatus Eiseniibacteriota</taxon>
    </lineage>
</organism>
<keyword evidence="1" id="KW-1133">Transmembrane helix</keyword>
<dbReference type="InterPro" id="IPR036013">
    <property type="entry name" value="Band_7/SPFH_dom_sf"/>
</dbReference>
<gene>
    <name evidence="3" type="ORF">KC729_21735</name>
</gene>
<evidence type="ECO:0000313" key="4">
    <source>
        <dbReference type="Proteomes" id="UP000697710"/>
    </source>
</evidence>
<reference evidence="3" key="2">
    <citation type="journal article" date="2021" name="Microbiome">
        <title>Successional dynamics and alternative stable states in a saline activated sludge microbial community over 9 years.</title>
        <authorList>
            <person name="Wang Y."/>
            <person name="Ye J."/>
            <person name="Ju F."/>
            <person name="Liu L."/>
            <person name="Boyd J.A."/>
            <person name="Deng Y."/>
            <person name="Parks D.H."/>
            <person name="Jiang X."/>
            <person name="Yin X."/>
            <person name="Woodcroft B.J."/>
            <person name="Tyson G.W."/>
            <person name="Hugenholtz P."/>
            <person name="Polz M.F."/>
            <person name="Zhang T."/>
        </authorList>
    </citation>
    <scope>NUCLEOTIDE SEQUENCE</scope>
    <source>
        <strain evidence="3">HKST-UBA01</strain>
    </source>
</reference>
<feature type="transmembrane region" description="Helical" evidence="1">
    <location>
        <begin position="26"/>
        <end position="46"/>
    </location>
</feature>
<dbReference type="SUPFAM" id="SSF117892">
    <property type="entry name" value="Band 7/SPFH domain"/>
    <property type="match status" value="1"/>
</dbReference>
<dbReference type="PANTHER" id="PTHR43446">
    <property type="entry name" value="MEMBRANE PROTEIN-RELATED"/>
    <property type="match status" value="1"/>
</dbReference>
<name>A0A956RRG3_UNCEI</name>
<protein>
    <submittedName>
        <fullName evidence="3">SPFH domain-containing protein</fullName>
    </submittedName>
</protein>
<dbReference type="CDD" id="cd03402">
    <property type="entry name" value="SPFH_like_u2"/>
    <property type="match status" value="1"/>
</dbReference>
<dbReference type="PANTHER" id="PTHR43446:SF1">
    <property type="entry name" value="BAND 7 DOMAIN-CONTAINING PROTEIN"/>
    <property type="match status" value="1"/>
</dbReference>
<proteinExistence type="predicted"/>
<comment type="caution">
    <text evidence="3">The sequence shown here is derived from an EMBL/GenBank/DDBJ whole genome shotgun (WGS) entry which is preliminary data.</text>
</comment>
<dbReference type="EMBL" id="JAGQHR010001107">
    <property type="protein sequence ID" value="MCA9730318.1"/>
    <property type="molecule type" value="Genomic_DNA"/>
</dbReference>
<dbReference type="Pfam" id="PF01145">
    <property type="entry name" value="Band_7"/>
    <property type="match status" value="1"/>
</dbReference>
<dbReference type="Gene3D" id="3.30.479.30">
    <property type="entry name" value="Band 7 domain"/>
    <property type="match status" value="1"/>
</dbReference>
<dbReference type="InterPro" id="IPR001107">
    <property type="entry name" value="Band_7"/>
</dbReference>
<evidence type="ECO:0000256" key="1">
    <source>
        <dbReference type="SAM" id="Phobius"/>
    </source>
</evidence>
<keyword evidence="1" id="KW-0812">Transmembrane</keyword>